<dbReference type="InterPro" id="IPR050164">
    <property type="entry name" value="Peptidase_C19"/>
</dbReference>
<dbReference type="GO" id="GO:0005634">
    <property type="term" value="C:nucleus"/>
    <property type="evidence" value="ECO:0007669"/>
    <property type="project" value="TreeGrafter"/>
</dbReference>
<evidence type="ECO:0000256" key="3">
    <source>
        <dbReference type="ARBA" id="ARBA00012759"/>
    </source>
</evidence>
<comment type="catalytic activity">
    <reaction evidence="1">
        <text>Thiol-dependent hydrolysis of ester, thioester, amide, peptide and isopeptide bonds formed by the C-terminal Gly of ubiquitin (a 76-residue protein attached to proteins as an intracellular targeting signal).</text>
        <dbReference type="EC" id="3.4.19.12"/>
    </reaction>
</comment>
<dbReference type="GO" id="GO:0005829">
    <property type="term" value="C:cytosol"/>
    <property type="evidence" value="ECO:0007669"/>
    <property type="project" value="TreeGrafter"/>
</dbReference>
<dbReference type="Gene3D" id="3.90.70.10">
    <property type="entry name" value="Cysteine proteinases"/>
    <property type="match status" value="1"/>
</dbReference>
<keyword evidence="5" id="KW-0833">Ubl conjugation pathway</keyword>
<gene>
    <name evidence="11" type="ORF">QBC42DRAFT_109184</name>
</gene>
<dbReference type="PROSITE" id="PS50235">
    <property type="entry name" value="USP_3"/>
    <property type="match status" value="1"/>
</dbReference>
<keyword evidence="7" id="KW-0788">Thiol protease</keyword>
<dbReference type="InterPro" id="IPR001394">
    <property type="entry name" value="Peptidase_C19_UCH"/>
</dbReference>
<evidence type="ECO:0000313" key="12">
    <source>
        <dbReference type="Proteomes" id="UP001321749"/>
    </source>
</evidence>
<organism evidence="11 12">
    <name type="scientific">Cladorrhinum samala</name>
    <dbReference type="NCBI Taxonomy" id="585594"/>
    <lineage>
        <taxon>Eukaryota</taxon>
        <taxon>Fungi</taxon>
        <taxon>Dikarya</taxon>
        <taxon>Ascomycota</taxon>
        <taxon>Pezizomycotina</taxon>
        <taxon>Sordariomycetes</taxon>
        <taxon>Sordariomycetidae</taxon>
        <taxon>Sordariales</taxon>
        <taxon>Podosporaceae</taxon>
        <taxon>Cladorrhinum</taxon>
    </lineage>
</organism>
<evidence type="ECO:0000256" key="4">
    <source>
        <dbReference type="ARBA" id="ARBA00022670"/>
    </source>
</evidence>
<dbReference type="Proteomes" id="UP001321749">
    <property type="component" value="Unassembled WGS sequence"/>
</dbReference>
<evidence type="ECO:0000256" key="8">
    <source>
        <dbReference type="SAM" id="MobiDB-lite"/>
    </source>
</evidence>
<feature type="compositionally biased region" description="Polar residues" evidence="8">
    <location>
        <begin position="247"/>
        <end position="256"/>
    </location>
</feature>
<feature type="region of interest" description="Disordered" evidence="8">
    <location>
        <begin position="247"/>
        <end position="294"/>
    </location>
</feature>
<comment type="caution">
    <text evidence="11">The sequence shown here is derived from an EMBL/GenBank/DDBJ whole genome shotgun (WGS) entry which is preliminary data.</text>
</comment>
<dbReference type="InterPro" id="IPR038765">
    <property type="entry name" value="Papain-like_cys_pep_sf"/>
</dbReference>
<evidence type="ECO:0000256" key="1">
    <source>
        <dbReference type="ARBA" id="ARBA00000707"/>
    </source>
</evidence>
<feature type="region of interest" description="Disordered" evidence="8">
    <location>
        <begin position="625"/>
        <end position="665"/>
    </location>
</feature>
<dbReference type="CDD" id="cd02662">
    <property type="entry name" value="Peptidase_C19F"/>
    <property type="match status" value="1"/>
</dbReference>
<name>A0AAV9HLG5_9PEZI</name>
<feature type="domain" description="USP" evidence="10">
    <location>
        <begin position="149"/>
        <end position="608"/>
    </location>
</feature>
<comment type="similarity">
    <text evidence="2">Belongs to the peptidase C19 family.</text>
</comment>
<dbReference type="GO" id="GO:0006508">
    <property type="term" value="P:proteolysis"/>
    <property type="evidence" value="ECO:0007669"/>
    <property type="project" value="UniProtKB-KW"/>
</dbReference>
<reference evidence="11" key="1">
    <citation type="journal article" date="2023" name="Mol. Phylogenet. Evol.">
        <title>Genome-scale phylogeny and comparative genomics of the fungal order Sordariales.</title>
        <authorList>
            <person name="Hensen N."/>
            <person name="Bonometti L."/>
            <person name="Westerberg I."/>
            <person name="Brannstrom I.O."/>
            <person name="Guillou S."/>
            <person name="Cros-Aarteil S."/>
            <person name="Calhoun S."/>
            <person name="Haridas S."/>
            <person name="Kuo A."/>
            <person name="Mondo S."/>
            <person name="Pangilinan J."/>
            <person name="Riley R."/>
            <person name="LaButti K."/>
            <person name="Andreopoulos B."/>
            <person name="Lipzen A."/>
            <person name="Chen C."/>
            <person name="Yan M."/>
            <person name="Daum C."/>
            <person name="Ng V."/>
            <person name="Clum A."/>
            <person name="Steindorff A."/>
            <person name="Ohm R.A."/>
            <person name="Martin F."/>
            <person name="Silar P."/>
            <person name="Natvig D.O."/>
            <person name="Lalanne C."/>
            <person name="Gautier V."/>
            <person name="Ament-Velasquez S.L."/>
            <person name="Kruys A."/>
            <person name="Hutchinson M.I."/>
            <person name="Powell A.J."/>
            <person name="Barry K."/>
            <person name="Miller A.N."/>
            <person name="Grigoriev I.V."/>
            <person name="Debuchy R."/>
            <person name="Gladieux P."/>
            <person name="Hiltunen Thoren M."/>
            <person name="Johannesson H."/>
        </authorList>
    </citation>
    <scope>NUCLEOTIDE SEQUENCE</scope>
    <source>
        <strain evidence="11">PSN324</strain>
    </source>
</reference>
<evidence type="ECO:0000313" key="11">
    <source>
        <dbReference type="EMBL" id="KAK4460207.1"/>
    </source>
</evidence>
<keyword evidence="12" id="KW-1185">Reference proteome</keyword>
<dbReference type="EC" id="3.4.19.12" evidence="3"/>
<reference evidence="11" key="2">
    <citation type="submission" date="2023-06" db="EMBL/GenBank/DDBJ databases">
        <authorList>
            <consortium name="Lawrence Berkeley National Laboratory"/>
            <person name="Mondo S.J."/>
            <person name="Hensen N."/>
            <person name="Bonometti L."/>
            <person name="Westerberg I."/>
            <person name="Brannstrom I.O."/>
            <person name="Guillou S."/>
            <person name="Cros-Aarteil S."/>
            <person name="Calhoun S."/>
            <person name="Haridas S."/>
            <person name="Kuo A."/>
            <person name="Pangilinan J."/>
            <person name="Riley R."/>
            <person name="Labutti K."/>
            <person name="Andreopoulos B."/>
            <person name="Lipzen A."/>
            <person name="Chen C."/>
            <person name="Yanf M."/>
            <person name="Daum C."/>
            <person name="Ng V."/>
            <person name="Clum A."/>
            <person name="Steindorff A."/>
            <person name="Ohm R."/>
            <person name="Martin F."/>
            <person name="Silar P."/>
            <person name="Natvig D."/>
            <person name="Lalanne C."/>
            <person name="Gautier V."/>
            <person name="Ament-Velasquez S.L."/>
            <person name="Kruys A."/>
            <person name="Hutchinson M.I."/>
            <person name="Powell A.J."/>
            <person name="Barry K."/>
            <person name="Miller A.N."/>
            <person name="Grigoriev I.V."/>
            <person name="Debuchy R."/>
            <person name="Gladieux P."/>
            <person name="Thoren M.H."/>
            <person name="Johannesson H."/>
        </authorList>
    </citation>
    <scope>NUCLEOTIDE SEQUENCE</scope>
    <source>
        <strain evidence="11">PSN324</strain>
    </source>
</reference>
<keyword evidence="6 11" id="KW-0378">Hydrolase</keyword>
<dbReference type="EMBL" id="MU865017">
    <property type="protein sequence ID" value="KAK4460207.1"/>
    <property type="molecule type" value="Genomic_DNA"/>
</dbReference>
<dbReference type="GO" id="GO:0016579">
    <property type="term" value="P:protein deubiquitination"/>
    <property type="evidence" value="ECO:0007669"/>
    <property type="project" value="InterPro"/>
</dbReference>
<keyword evidence="4" id="KW-0645">Protease</keyword>
<evidence type="ECO:0000259" key="10">
    <source>
        <dbReference type="PROSITE" id="PS50235"/>
    </source>
</evidence>
<dbReference type="GO" id="GO:0004843">
    <property type="term" value="F:cysteine-type deubiquitinase activity"/>
    <property type="evidence" value="ECO:0007669"/>
    <property type="project" value="UniProtKB-EC"/>
</dbReference>
<dbReference type="AlphaFoldDB" id="A0AAV9HLG5"/>
<evidence type="ECO:0000256" key="2">
    <source>
        <dbReference type="ARBA" id="ARBA00009085"/>
    </source>
</evidence>
<dbReference type="InterPro" id="IPR028889">
    <property type="entry name" value="USP"/>
</dbReference>
<feature type="transmembrane region" description="Helical" evidence="9">
    <location>
        <begin position="33"/>
        <end position="55"/>
    </location>
</feature>
<sequence>MNDDARILVQQLESRCSFDEYQKCVPIQLRDRFANPAVLITISVFIITALLHQIAQRQGRASGSLQTLCDSLRYLMPTKILSIIDRRAGWSLFPVATMLEPSSIGADAQNSSTFQKVLTQFSQVGRKGLDGLSSAASALAGKGLADQPAGLGNRDNSCFQNSILQGLSALKPLPGFLAAVSSGKNQLGAVTALWNLISDLNCPSNNGQTLWTPDILRRMNTWQQQDAQEYLLKILDQIDKEVIRSAQGQEVPSPQLENEWGPDDSTASEHSDDSGYQSMSSYGRPRSGRRLRRTPLEGLTGQRVVCTQCGHCPGLSLIPFNFLTLSLGNRFEHDLYEMLDNHTKIEPIQGVECNKCTLLSMADELRLLVQKTNGQVPAFVQRLRDIEEALEDDDFEDDTLKKKCHVPKNKFVCSTKTKQMAIARAPQSLVFHMNRSVFDEMTGNMFKNHAAVRFPSELDLGPWCLGSSTPTQKGLPDVQDRSSVGPEDEEEQWPTAPYTSMIAGGEAKSRITGPLYELRAVVTHQGAHSNGHYVCYKKYAKLSPKEKSIADMSSTTSDEEEDYGSEPSENLNDGAEQWWRLSDDNVIKVDEEIVLSQGGVFMLFYDCVDPHQVRVETVDASTTASLEEIGDNKSEGEAVPPVDQDDSVSMASIVPSPDGSDAERP</sequence>
<feature type="region of interest" description="Disordered" evidence="8">
    <location>
        <begin position="469"/>
        <end position="493"/>
    </location>
</feature>
<feature type="region of interest" description="Disordered" evidence="8">
    <location>
        <begin position="547"/>
        <end position="572"/>
    </location>
</feature>
<dbReference type="SUPFAM" id="SSF54001">
    <property type="entry name" value="Cysteine proteinases"/>
    <property type="match status" value="1"/>
</dbReference>
<proteinExistence type="inferred from homology"/>
<evidence type="ECO:0000256" key="7">
    <source>
        <dbReference type="ARBA" id="ARBA00022807"/>
    </source>
</evidence>
<keyword evidence="9" id="KW-1133">Transmembrane helix</keyword>
<accession>A0AAV9HLG5</accession>
<keyword evidence="9" id="KW-0812">Transmembrane</keyword>
<dbReference type="Pfam" id="PF00443">
    <property type="entry name" value="UCH"/>
    <property type="match status" value="1"/>
</dbReference>
<protein>
    <recommendedName>
        <fullName evidence="3">ubiquitinyl hydrolase 1</fullName>
        <ecNumber evidence="3">3.4.19.12</ecNumber>
    </recommendedName>
</protein>
<evidence type="ECO:0000256" key="5">
    <source>
        <dbReference type="ARBA" id="ARBA00022786"/>
    </source>
</evidence>
<dbReference type="PANTHER" id="PTHR24006:SF888">
    <property type="entry name" value="UBIQUITIN CARBOXYL-TERMINAL HYDROLASE 30"/>
    <property type="match status" value="1"/>
</dbReference>
<keyword evidence="9" id="KW-0472">Membrane</keyword>
<dbReference type="PROSITE" id="PS00973">
    <property type="entry name" value="USP_2"/>
    <property type="match status" value="1"/>
</dbReference>
<evidence type="ECO:0000256" key="9">
    <source>
        <dbReference type="SAM" id="Phobius"/>
    </source>
</evidence>
<evidence type="ECO:0000256" key="6">
    <source>
        <dbReference type="ARBA" id="ARBA00022801"/>
    </source>
</evidence>
<dbReference type="InterPro" id="IPR018200">
    <property type="entry name" value="USP_CS"/>
</dbReference>
<dbReference type="PANTHER" id="PTHR24006">
    <property type="entry name" value="UBIQUITIN CARBOXYL-TERMINAL HYDROLASE"/>
    <property type="match status" value="1"/>
</dbReference>